<organism evidence="5 6">
    <name type="scientific">Devosia algicola</name>
    <dbReference type="NCBI Taxonomy" id="3026418"/>
    <lineage>
        <taxon>Bacteria</taxon>
        <taxon>Pseudomonadati</taxon>
        <taxon>Pseudomonadota</taxon>
        <taxon>Alphaproteobacteria</taxon>
        <taxon>Hyphomicrobiales</taxon>
        <taxon>Devosiaceae</taxon>
        <taxon>Devosia</taxon>
    </lineage>
</organism>
<reference evidence="5 6" key="1">
    <citation type="submission" date="2023-02" db="EMBL/GenBank/DDBJ databases">
        <title>Devosia algicola sp. nov., isolated from the phycosphere of marine algae.</title>
        <authorList>
            <person name="Kim J.M."/>
            <person name="Lee J.K."/>
            <person name="Choi B.J."/>
            <person name="Bayburt H."/>
            <person name="Jeon C.O."/>
        </authorList>
    </citation>
    <scope>NUCLEOTIDE SEQUENCE [LARGE SCALE GENOMIC DNA]</scope>
    <source>
        <strain evidence="5 6">G20-9</strain>
    </source>
</reference>
<dbReference type="SUPFAM" id="SSF46785">
    <property type="entry name" value="Winged helix' DNA-binding domain"/>
    <property type="match status" value="1"/>
</dbReference>
<sequence length="240" mass="26390">MTAADGTVSRGRAADAVTAALEAQISSGALAPNSPLPAERDLMEQFGTSRTVIREAISILANRGLVESKPRFRPVVRKPDYESALHAVSGVVRHLLADQGGVKNLYQSRLFIERALVREAAVSADKQDIADLKQALAANQAAISDSLEFYRTDTAFHGALYRVIRNPIFPAIHEGYTAWLAPHWSKMLRSPERNAMNYRAHEAIMNAILERDPAAAEAALTEHLNAAWEHVRVTFNIDKL</sequence>
<protein>
    <submittedName>
        <fullName evidence="5">FCD domain-containing protein</fullName>
    </submittedName>
</protein>
<dbReference type="CDD" id="cd07377">
    <property type="entry name" value="WHTH_GntR"/>
    <property type="match status" value="1"/>
</dbReference>
<dbReference type="SMART" id="SM00895">
    <property type="entry name" value="FCD"/>
    <property type="match status" value="1"/>
</dbReference>
<dbReference type="InterPro" id="IPR000524">
    <property type="entry name" value="Tscrpt_reg_HTH_GntR"/>
</dbReference>
<dbReference type="PRINTS" id="PR00035">
    <property type="entry name" value="HTHGNTR"/>
</dbReference>
<dbReference type="Gene3D" id="1.20.120.530">
    <property type="entry name" value="GntR ligand-binding domain-like"/>
    <property type="match status" value="1"/>
</dbReference>
<dbReference type="RefSeq" id="WP_282220343.1">
    <property type="nucleotide sequence ID" value="NZ_CP118246.1"/>
</dbReference>
<evidence type="ECO:0000313" key="6">
    <source>
        <dbReference type="Proteomes" id="UP001220530"/>
    </source>
</evidence>
<keyword evidence="1" id="KW-0805">Transcription regulation</keyword>
<gene>
    <name evidence="5" type="ORF">PSQ19_08005</name>
</gene>
<dbReference type="EMBL" id="CP118246">
    <property type="protein sequence ID" value="WDR03956.1"/>
    <property type="molecule type" value="Genomic_DNA"/>
</dbReference>
<dbReference type="SUPFAM" id="SSF48008">
    <property type="entry name" value="GntR ligand-binding domain-like"/>
    <property type="match status" value="1"/>
</dbReference>
<keyword evidence="6" id="KW-1185">Reference proteome</keyword>
<dbReference type="SMART" id="SM00345">
    <property type="entry name" value="HTH_GNTR"/>
    <property type="match status" value="1"/>
</dbReference>
<dbReference type="PANTHER" id="PTHR43537">
    <property type="entry name" value="TRANSCRIPTIONAL REGULATOR, GNTR FAMILY"/>
    <property type="match status" value="1"/>
</dbReference>
<dbReference type="Pfam" id="PF00392">
    <property type="entry name" value="GntR"/>
    <property type="match status" value="1"/>
</dbReference>
<keyword evidence="2" id="KW-0238">DNA-binding</keyword>
<dbReference type="InterPro" id="IPR036390">
    <property type="entry name" value="WH_DNA-bd_sf"/>
</dbReference>
<keyword evidence="3" id="KW-0804">Transcription</keyword>
<name>A0ABY7YRQ8_9HYPH</name>
<dbReference type="PROSITE" id="PS50949">
    <property type="entry name" value="HTH_GNTR"/>
    <property type="match status" value="1"/>
</dbReference>
<proteinExistence type="predicted"/>
<dbReference type="InterPro" id="IPR011711">
    <property type="entry name" value="GntR_C"/>
</dbReference>
<dbReference type="Pfam" id="PF07729">
    <property type="entry name" value="FCD"/>
    <property type="match status" value="1"/>
</dbReference>
<dbReference type="InterPro" id="IPR008920">
    <property type="entry name" value="TF_FadR/GntR_C"/>
</dbReference>
<dbReference type="PANTHER" id="PTHR43537:SF44">
    <property type="entry name" value="GNTR FAMILY REGULATORY PROTEIN"/>
    <property type="match status" value="1"/>
</dbReference>
<feature type="domain" description="HTH gntR-type" evidence="4">
    <location>
        <begin position="11"/>
        <end position="79"/>
    </location>
</feature>
<dbReference type="InterPro" id="IPR036388">
    <property type="entry name" value="WH-like_DNA-bd_sf"/>
</dbReference>
<dbReference type="Proteomes" id="UP001220530">
    <property type="component" value="Chromosome"/>
</dbReference>
<accession>A0ABY7YRQ8</accession>
<evidence type="ECO:0000256" key="1">
    <source>
        <dbReference type="ARBA" id="ARBA00023015"/>
    </source>
</evidence>
<evidence type="ECO:0000256" key="2">
    <source>
        <dbReference type="ARBA" id="ARBA00023125"/>
    </source>
</evidence>
<evidence type="ECO:0000256" key="3">
    <source>
        <dbReference type="ARBA" id="ARBA00023163"/>
    </source>
</evidence>
<evidence type="ECO:0000313" key="5">
    <source>
        <dbReference type="EMBL" id="WDR03956.1"/>
    </source>
</evidence>
<evidence type="ECO:0000259" key="4">
    <source>
        <dbReference type="PROSITE" id="PS50949"/>
    </source>
</evidence>
<dbReference type="Gene3D" id="1.10.10.10">
    <property type="entry name" value="Winged helix-like DNA-binding domain superfamily/Winged helix DNA-binding domain"/>
    <property type="match status" value="1"/>
</dbReference>